<evidence type="ECO:0000313" key="2">
    <source>
        <dbReference type="EMBL" id="KAJ4971744.1"/>
    </source>
</evidence>
<dbReference type="OrthoDB" id="1717299at2759"/>
<sequence length="237" mass="25664">MAAPVVPSPGASVSSASTVPAPSGSDQSTEDVFLLDGEFGDVREENPQLTLVGRVLVLLHGQKKVNAAGLPQQFQSPRLHLFLCRFYHLPFRPITIFPPQNPTFVNAVLQLLPRFSDITLNHQDSPTMSRSSSGPTLSFEGTYTGYLGLGSSLVESPDNPVSFPIVAEPPILDSGHQVVAKGAHLSVVIDDTLVEVWTPQEVIEKAMATFHEYVRSSPRLAKHMGWEPLSPSFSAPK</sequence>
<keyword evidence="3" id="KW-1185">Reference proteome</keyword>
<dbReference type="Proteomes" id="UP001141806">
    <property type="component" value="Unassembled WGS sequence"/>
</dbReference>
<protein>
    <submittedName>
        <fullName evidence="2">Uncharacterized protein</fullName>
    </submittedName>
</protein>
<gene>
    <name evidence="2" type="ORF">NE237_004843</name>
</gene>
<feature type="compositionally biased region" description="Low complexity" evidence="1">
    <location>
        <begin position="1"/>
        <end position="25"/>
    </location>
</feature>
<evidence type="ECO:0000256" key="1">
    <source>
        <dbReference type="SAM" id="MobiDB-lite"/>
    </source>
</evidence>
<accession>A0A9Q0QU23</accession>
<dbReference type="AlphaFoldDB" id="A0A9Q0QU23"/>
<proteinExistence type="predicted"/>
<organism evidence="2 3">
    <name type="scientific">Protea cynaroides</name>
    <dbReference type="NCBI Taxonomy" id="273540"/>
    <lineage>
        <taxon>Eukaryota</taxon>
        <taxon>Viridiplantae</taxon>
        <taxon>Streptophyta</taxon>
        <taxon>Embryophyta</taxon>
        <taxon>Tracheophyta</taxon>
        <taxon>Spermatophyta</taxon>
        <taxon>Magnoliopsida</taxon>
        <taxon>Proteales</taxon>
        <taxon>Proteaceae</taxon>
        <taxon>Protea</taxon>
    </lineage>
</organism>
<reference evidence="2" key="1">
    <citation type="journal article" date="2023" name="Plant J.">
        <title>The genome of the king protea, Protea cynaroides.</title>
        <authorList>
            <person name="Chang J."/>
            <person name="Duong T.A."/>
            <person name="Schoeman C."/>
            <person name="Ma X."/>
            <person name="Roodt D."/>
            <person name="Barker N."/>
            <person name="Li Z."/>
            <person name="Van de Peer Y."/>
            <person name="Mizrachi E."/>
        </authorList>
    </citation>
    <scope>NUCLEOTIDE SEQUENCE</scope>
    <source>
        <tissue evidence="2">Young leaves</tissue>
    </source>
</reference>
<evidence type="ECO:0000313" key="3">
    <source>
        <dbReference type="Proteomes" id="UP001141806"/>
    </source>
</evidence>
<feature type="region of interest" description="Disordered" evidence="1">
    <location>
        <begin position="1"/>
        <end position="29"/>
    </location>
</feature>
<name>A0A9Q0QU23_9MAGN</name>
<comment type="caution">
    <text evidence="2">The sequence shown here is derived from an EMBL/GenBank/DDBJ whole genome shotgun (WGS) entry which is preliminary data.</text>
</comment>
<dbReference type="EMBL" id="JAMYWD010000005">
    <property type="protein sequence ID" value="KAJ4971744.1"/>
    <property type="molecule type" value="Genomic_DNA"/>
</dbReference>